<proteinExistence type="predicted"/>
<evidence type="ECO:0000313" key="1">
    <source>
        <dbReference type="EMBL" id="CAJ2641698.1"/>
    </source>
</evidence>
<reference evidence="1" key="1">
    <citation type="submission" date="2023-10" db="EMBL/GenBank/DDBJ databases">
        <authorList>
            <person name="Rodriguez Cubillos JULIANA M."/>
            <person name="De Vega J."/>
        </authorList>
    </citation>
    <scope>NUCLEOTIDE SEQUENCE</scope>
</reference>
<sequence length="171" mass="19891">MAPSTRQVEVKNKGKFVTAYIIDQPYGEMSPKIIEKIYHELEEVVVFDRENRSSKVKFNRSIQHPLIVGGWSEMRAHYGIDINRMLVMTYVGKNRFILDFLNQEFNPNKLPTYHSYYHFAVDPVTFNVTLTPYLASGSQLSLNKDFATYIRNSGFDSVVLYEVMRYLANLC</sequence>
<gene>
    <name evidence="1" type="ORF">MILVUS5_LOCUS11294</name>
</gene>
<comment type="caution">
    <text evidence="1">The sequence shown here is derived from an EMBL/GenBank/DDBJ whole genome shotgun (WGS) entry which is preliminary data.</text>
</comment>
<evidence type="ECO:0000313" key="2">
    <source>
        <dbReference type="Proteomes" id="UP001177021"/>
    </source>
</evidence>
<organism evidence="1 2">
    <name type="scientific">Trifolium pratense</name>
    <name type="common">Red clover</name>
    <dbReference type="NCBI Taxonomy" id="57577"/>
    <lineage>
        <taxon>Eukaryota</taxon>
        <taxon>Viridiplantae</taxon>
        <taxon>Streptophyta</taxon>
        <taxon>Embryophyta</taxon>
        <taxon>Tracheophyta</taxon>
        <taxon>Spermatophyta</taxon>
        <taxon>Magnoliopsida</taxon>
        <taxon>eudicotyledons</taxon>
        <taxon>Gunneridae</taxon>
        <taxon>Pentapetalae</taxon>
        <taxon>rosids</taxon>
        <taxon>fabids</taxon>
        <taxon>Fabales</taxon>
        <taxon>Fabaceae</taxon>
        <taxon>Papilionoideae</taxon>
        <taxon>50 kb inversion clade</taxon>
        <taxon>NPAAA clade</taxon>
        <taxon>Hologalegina</taxon>
        <taxon>IRL clade</taxon>
        <taxon>Trifolieae</taxon>
        <taxon>Trifolium</taxon>
    </lineage>
</organism>
<dbReference type="EMBL" id="CASHSV030000024">
    <property type="protein sequence ID" value="CAJ2641698.1"/>
    <property type="molecule type" value="Genomic_DNA"/>
</dbReference>
<protein>
    <submittedName>
        <fullName evidence="1">Uncharacterized protein</fullName>
    </submittedName>
</protein>
<accession>A0ACB0JCM4</accession>
<keyword evidence="2" id="KW-1185">Reference proteome</keyword>
<name>A0ACB0JCM4_TRIPR</name>
<dbReference type="Proteomes" id="UP001177021">
    <property type="component" value="Unassembled WGS sequence"/>
</dbReference>